<dbReference type="InterPro" id="IPR011055">
    <property type="entry name" value="Dup_hybrid_motif"/>
</dbReference>
<accession>A0ABZ3F940</accession>
<dbReference type="SUPFAM" id="SSF51261">
    <property type="entry name" value="Duplicated hybrid motif"/>
    <property type="match status" value="1"/>
</dbReference>
<dbReference type="InterPro" id="IPR050570">
    <property type="entry name" value="Cell_wall_metabolism_enzyme"/>
</dbReference>
<evidence type="ECO:0000259" key="3">
    <source>
        <dbReference type="Pfam" id="PF01551"/>
    </source>
</evidence>
<dbReference type="EMBL" id="CP145316">
    <property type="protein sequence ID" value="XAM18663.1"/>
    <property type="molecule type" value="Genomic_DNA"/>
</dbReference>
<feature type="coiled-coil region" evidence="2">
    <location>
        <begin position="151"/>
        <end position="220"/>
    </location>
</feature>
<dbReference type="PANTHER" id="PTHR21666">
    <property type="entry name" value="PEPTIDASE-RELATED"/>
    <property type="match status" value="1"/>
</dbReference>
<evidence type="ECO:0000256" key="1">
    <source>
        <dbReference type="ARBA" id="ARBA00022729"/>
    </source>
</evidence>
<dbReference type="CDD" id="cd12797">
    <property type="entry name" value="M23_peptidase"/>
    <property type="match status" value="1"/>
</dbReference>
<dbReference type="PANTHER" id="PTHR21666:SF289">
    <property type="entry name" value="L-ALA--D-GLU ENDOPEPTIDASE"/>
    <property type="match status" value="1"/>
</dbReference>
<name>A0ABZ3F940_9HELI</name>
<protein>
    <submittedName>
        <fullName evidence="4">Peptidoglycan DD-metalloendopeptidase family protein</fullName>
    </submittedName>
</protein>
<sequence length="404" mass="46399">MRIFSWIGVCVIATLCMANVEQDIAKNKDKLASAQSQEKAINKKLDELGKAINTKNNELTQLGKQIESLQKDITQNQGKSLSQEKTLKDSQKKLDTLIRQKKNMEEQVVKIFTQNIAFQMIINRHANIDSEDSVVEHYIYDILHKYNQKMIKNINAKQNILTGEMQKIENAISQLQNSIKTQTDKKTYLERAKEQQKITLNKMQAELKVYDQQLKDIVKERKNLDDILSKLNIVKEQKAQNTNQQQAFINNQKSPNSIKAPKQFGTSYRDMPTIAYKGPKTFPPLDQYIIEKKFGPYFDPVYKFKIFNAAIMFNPKTPNANVKNVLDGKVVYAKEAPGLKKVVIIEHSNAIHTIYAYMDKIESSIKTGLSIKKGMIIGKVNERLSFEITQKDKHINPTDFIKLN</sequence>
<feature type="domain" description="M23ase beta-sheet core" evidence="3">
    <location>
        <begin position="318"/>
        <end position="397"/>
    </location>
</feature>
<dbReference type="Gene3D" id="2.70.70.10">
    <property type="entry name" value="Glucose Permease (Domain IIA)"/>
    <property type="match status" value="1"/>
</dbReference>
<dbReference type="Pfam" id="PF01551">
    <property type="entry name" value="Peptidase_M23"/>
    <property type="match status" value="1"/>
</dbReference>
<reference evidence="4 5" key="1">
    <citation type="submission" date="2024-02" db="EMBL/GenBank/DDBJ databases">
        <title>Genome and pathogenicity analysis of Helicobacter mastomyrinus isolated from mice.</title>
        <authorList>
            <person name="Zhu L."/>
        </authorList>
    </citation>
    <scope>NUCLEOTIDE SEQUENCE [LARGE SCALE GENOMIC DNA]</scope>
    <source>
        <strain evidence="4 5">Hm-17</strain>
    </source>
</reference>
<evidence type="ECO:0000313" key="5">
    <source>
        <dbReference type="Proteomes" id="UP001434737"/>
    </source>
</evidence>
<keyword evidence="5" id="KW-1185">Reference proteome</keyword>
<gene>
    <name evidence="4" type="ORF">V3I05_03000</name>
</gene>
<dbReference type="Proteomes" id="UP001434737">
    <property type="component" value="Chromosome"/>
</dbReference>
<evidence type="ECO:0000313" key="4">
    <source>
        <dbReference type="EMBL" id="XAM18663.1"/>
    </source>
</evidence>
<feature type="coiled-coil region" evidence="2">
    <location>
        <begin position="17"/>
        <end position="107"/>
    </location>
</feature>
<dbReference type="RefSeq" id="WP_300732049.1">
    <property type="nucleotide sequence ID" value="NZ_CP145316.1"/>
</dbReference>
<keyword evidence="1" id="KW-0732">Signal</keyword>
<evidence type="ECO:0000256" key="2">
    <source>
        <dbReference type="SAM" id="Coils"/>
    </source>
</evidence>
<keyword evidence="2" id="KW-0175">Coiled coil</keyword>
<proteinExistence type="predicted"/>
<organism evidence="4 5">
    <name type="scientific">Helicobacter mastomyrinus</name>
    <dbReference type="NCBI Taxonomy" id="287948"/>
    <lineage>
        <taxon>Bacteria</taxon>
        <taxon>Pseudomonadati</taxon>
        <taxon>Campylobacterota</taxon>
        <taxon>Epsilonproteobacteria</taxon>
        <taxon>Campylobacterales</taxon>
        <taxon>Helicobacteraceae</taxon>
        <taxon>Helicobacter</taxon>
    </lineage>
</organism>
<dbReference type="InterPro" id="IPR016047">
    <property type="entry name" value="M23ase_b-sheet_dom"/>
</dbReference>